<evidence type="ECO:0000256" key="9">
    <source>
        <dbReference type="HAMAP-Rule" id="MF_00812"/>
    </source>
</evidence>
<comment type="caution">
    <text evidence="9">Lacks conserved residue(s) required for the propagation of feature annotation.</text>
</comment>
<dbReference type="InterPro" id="IPR008854">
    <property type="entry name" value="TPMT"/>
</dbReference>
<evidence type="ECO:0000256" key="8">
    <source>
        <dbReference type="ARBA" id="ARBA00022691"/>
    </source>
</evidence>
<keyword evidence="7 9" id="KW-0808">Transferase</keyword>
<comment type="similarity">
    <text evidence="3 9">Belongs to the class I-like SAM-binding methyltransferase superfamily. TPMT family.</text>
</comment>
<dbReference type="Pfam" id="PF05724">
    <property type="entry name" value="TPMT"/>
    <property type="match status" value="1"/>
</dbReference>
<dbReference type="RefSeq" id="WP_267982236.1">
    <property type="nucleotide sequence ID" value="NZ_JAPQKF010000015.1"/>
</dbReference>
<dbReference type="InterPro" id="IPR025835">
    <property type="entry name" value="Thiopurine_S-MeTrfase"/>
</dbReference>
<evidence type="ECO:0000313" key="11">
    <source>
        <dbReference type="Proteomes" id="UP001168524"/>
    </source>
</evidence>
<gene>
    <name evidence="10" type="primary">tmpT</name>
    <name evidence="9" type="synonym">tpm</name>
    <name evidence="10" type="ORF">QTA56_17640</name>
</gene>
<evidence type="ECO:0000256" key="4">
    <source>
        <dbReference type="ARBA" id="ARBA00011905"/>
    </source>
</evidence>
<dbReference type="GO" id="GO:0008119">
    <property type="term" value="F:thiopurine S-methyltransferase activity"/>
    <property type="evidence" value="ECO:0007669"/>
    <property type="project" value="UniProtKB-EC"/>
</dbReference>
<dbReference type="EMBL" id="JAUDZE010000015">
    <property type="protein sequence ID" value="MDN0016036.1"/>
    <property type="molecule type" value="Genomic_DNA"/>
</dbReference>
<keyword evidence="8 9" id="KW-0949">S-adenosyl-L-methionine</keyword>
<dbReference type="InterPro" id="IPR029063">
    <property type="entry name" value="SAM-dependent_MTases_sf"/>
</dbReference>
<dbReference type="GO" id="GO:0032259">
    <property type="term" value="P:methylation"/>
    <property type="evidence" value="ECO:0007669"/>
    <property type="project" value="UniProtKB-KW"/>
</dbReference>
<dbReference type="Proteomes" id="UP001168524">
    <property type="component" value="Unassembled WGS sequence"/>
</dbReference>
<dbReference type="PIRSF" id="PIRSF023956">
    <property type="entry name" value="Thiopurine_S-methyltransferase"/>
    <property type="match status" value="1"/>
</dbReference>
<feature type="binding site" evidence="9">
    <location>
        <position position="10"/>
    </location>
    <ligand>
        <name>S-adenosyl-L-methionine</name>
        <dbReference type="ChEBI" id="CHEBI:59789"/>
    </ligand>
</feature>
<sequence length="209" mass="23806">MQHEFWHQKWQKNEIGFHLNQPHPLLVKYMGSLNLSPNSRIFIPLCGKSLDIHWLLGQGYHVVGIDLSPIAIQDLISTLGLSFTETQSGNLSHFHHPQIDLFVSDVLELTVEQTGKIDAIYDRAALVALPEEMRSQYVQHLIQIGGDASQLVISFEYDQSMMAGPPFSISTQQLQDYYSSEYDIELLDSQTELLKGKVNAQEKIWLLKK</sequence>
<comment type="caution">
    <text evidence="10">The sequence shown here is derived from an EMBL/GenBank/DDBJ whole genome shotgun (WGS) entry which is preliminary data.</text>
</comment>
<evidence type="ECO:0000313" key="10">
    <source>
        <dbReference type="EMBL" id="MDN0016036.1"/>
    </source>
</evidence>
<evidence type="ECO:0000256" key="6">
    <source>
        <dbReference type="ARBA" id="ARBA00022603"/>
    </source>
</evidence>
<keyword evidence="5 9" id="KW-0963">Cytoplasm</keyword>
<comment type="catalytic activity">
    <reaction evidence="1 9">
        <text>S-adenosyl-L-methionine + a thiopurine = S-adenosyl-L-homocysteine + a thiopurine S-methylether.</text>
        <dbReference type="EC" id="2.1.1.67"/>
    </reaction>
</comment>
<evidence type="ECO:0000256" key="3">
    <source>
        <dbReference type="ARBA" id="ARBA00008145"/>
    </source>
</evidence>
<evidence type="ECO:0000256" key="7">
    <source>
        <dbReference type="ARBA" id="ARBA00022679"/>
    </source>
</evidence>
<feature type="binding site" evidence="9">
    <location>
        <position position="123"/>
    </location>
    <ligand>
        <name>S-adenosyl-L-methionine</name>
        <dbReference type="ChEBI" id="CHEBI:59789"/>
    </ligand>
</feature>
<dbReference type="NCBIfam" id="NF009732">
    <property type="entry name" value="PRK13255.1"/>
    <property type="match status" value="1"/>
</dbReference>
<proteinExistence type="inferred from homology"/>
<organism evidence="10 11">
    <name type="scientific">Acinetobacter thutiue</name>
    <dbReference type="NCBI Taxonomy" id="2998078"/>
    <lineage>
        <taxon>Bacteria</taxon>
        <taxon>Pseudomonadati</taxon>
        <taxon>Pseudomonadota</taxon>
        <taxon>Gammaproteobacteria</taxon>
        <taxon>Moraxellales</taxon>
        <taxon>Moraxellaceae</taxon>
        <taxon>Acinetobacter</taxon>
    </lineage>
</organism>
<comment type="subcellular location">
    <subcellularLocation>
        <location evidence="2 9">Cytoplasm</location>
    </subcellularLocation>
</comment>
<name>A0ABT7WTM2_9GAMM</name>
<dbReference type="InterPro" id="IPR022474">
    <property type="entry name" value="Thiopur_S-MeTfrase_Se/Te_detox"/>
</dbReference>
<dbReference type="NCBIfam" id="TIGR03840">
    <property type="entry name" value="TMPT_Se_Te"/>
    <property type="match status" value="1"/>
</dbReference>
<keyword evidence="11" id="KW-1185">Reference proteome</keyword>
<feature type="binding site" evidence="9">
    <location>
        <position position="45"/>
    </location>
    <ligand>
        <name>S-adenosyl-L-methionine</name>
        <dbReference type="ChEBI" id="CHEBI:59789"/>
    </ligand>
</feature>
<dbReference type="SUPFAM" id="SSF53335">
    <property type="entry name" value="S-adenosyl-L-methionine-dependent methyltransferases"/>
    <property type="match status" value="1"/>
</dbReference>
<evidence type="ECO:0000256" key="2">
    <source>
        <dbReference type="ARBA" id="ARBA00004496"/>
    </source>
</evidence>
<evidence type="ECO:0000256" key="1">
    <source>
        <dbReference type="ARBA" id="ARBA00000903"/>
    </source>
</evidence>
<dbReference type="EC" id="2.1.1.67" evidence="4 9"/>
<dbReference type="HAMAP" id="MF_00812">
    <property type="entry name" value="Thiopur_methtran"/>
    <property type="match status" value="1"/>
</dbReference>
<dbReference type="Gene3D" id="3.40.50.150">
    <property type="entry name" value="Vaccinia Virus protein VP39"/>
    <property type="match status" value="1"/>
</dbReference>
<dbReference type="PANTHER" id="PTHR10259">
    <property type="entry name" value="THIOPURINE S-METHYLTRANSFERASE"/>
    <property type="match status" value="1"/>
</dbReference>
<keyword evidence="6 9" id="KW-0489">Methyltransferase</keyword>
<evidence type="ECO:0000256" key="5">
    <source>
        <dbReference type="ARBA" id="ARBA00022490"/>
    </source>
</evidence>
<dbReference type="PANTHER" id="PTHR10259:SF11">
    <property type="entry name" value="THIOPURINE S-METHYLTRANSFERASE"/>
    <property type="match status" value="1"/>
</dbReference>
<accession>A0ABT7WTM2</accession>
<protein>
    <recommendedName>
        <fullName evidence="4 9">Thiopurine S-methyltransferase</fullName>
        <ecNumber evidence="4 9">2.1.1.67</ecNumber>
    </recommendedName>
    <alternativeName>
        <fullName evidence="9">Thiopurine methyltransferase</fullName>
    </alternativeName>
</protein>
<reference evidence="10" key="1">
    <citation type="submission" date="2023-06" db="EMBL/GenBank/DDBJ databases">
        <title>Two novel species of Acinetobacter isolated from motorbike repairing workshop in Vietnam.</title>
        <authorList>
            <person name="Le N.T.T."/>
        </authorList>
    </citation>
    <scope>NUCLEOTIDE SEQUENCE</scope>
    <source>
        <strain evidence="10">VNH17</strain>
    </source>
</reference>
<dbReference type="PROSITE" id="PS51585">
    <property type="entry name" value="SAM_MT_TPMT"/>
    <property type="match status" value="1"/>
</dbReference>